<accession>A0ABX1Y9H3</accession>
<evidence type="ECO:0000313" key="2">
    <source>
        <dbReference type="Proteomes" id="UP000596857"/>
    </source>
</evidence>
<evidence type="ECO:0000313" key="1">
    <source>
        <dbReference type="EMBL" id="NOU77456.1"/>
    </source>
</evidence>
<organism evidence="1 2">
    <name type="scientific">Paenibacillus phytohabitans</name>
    <dbReference type="NCBI Taxonomy" id="2654978"/>
    <lineage>
        <taxon>Bacteria</taxon>
        <taxon>Bacillati</taxon>
        <taxon>Bacillota</taxon>
        <taxon>Bacilli</taxon>
        <taxon>Bacillales</taxon>
        <taxon>Paenibacillaceae</taxon>
        <taxon>Paenibacillus</taxon>
    </lineage>
</organism>
<dbReference type="Proteomes" id="UP000596857">
    <property type="component" value="Unassembled WGS sequence"/>
</dbReference>
<keyword evidence="2" id="KW-1185">Reference proteome</keyword>
<protein>
    <submittedName>
        <fullName evidence="1">Uncharacterized protein</fullName>
    </submittedName>
</protein>
<gene>
    <name evidence="1" type="ORF">GC101_01035</name>
</gene>
<name>A0ABX1Y9H3_9BACL</name>
<comment type="caution">
    <text evidence="1">The sequence shown here is derived from an EMBL/GenBank/DDBJ whole genome shotgun (WGS) entry which is preliminary data.</text>
</comment>
<proteinExistence type="predicted"/>
<reference evidence="1 2" key="1">
    <citation type="submission" date="2019-10" db="EMBL/GenBank/DDBJ databases">
        <title>Description of Paenibacillus terricola sp. nov.</title>
        <authorList>
            <person name="Carlier A."/>
            <person name="Qi S."/>
        </authorList>
    </citation>
    <scope>NUCLEOTIDE SEQUENCE [LARGE SCALE GENOMIC DNA]</scope>
    <source>
        <strain evidence="1 2">LMG 31459</strain>
    </source>
</reference>
<sequence length="190" mass="22586">MSFYRLMKHCQSTTLFFSLELSFDSRVLLKKSVQLLPCLYHTAHDLKLVCNNKPDILDMYKRLMNSEYDSVLGYRVMEALRNFVQHRGLPVHVISHKTSRTDDNRIKHLIIPIIRINDLESDGKFKKKLLEELKEEGDKLDIRLYIRQYIQSFYKFQKFIREILAEEVQNNDNLVTQLSHQENEPKPLST</sequence>
<dbReference type="EMBL" id="WHOB01000012">
    <property type="protein sequence ID" value="NOU77456.1"/>
    <property type="molecule type" value="Genomic_DNA"/>
</dbReference>